<dbReference type="UniPathway" id="UPA00193"/>
<protein>
    <recommendedName>
        <fullName evidence="12">Methylenetetrahydrofolate reductase</fullName>
        <ecNumber evidence="12">1.5.1.54</ecNumber>
    </recommendedName>
</protein>
<dbReference type="NCBIfam" id="TIGR00676">
    <property type="entry name" value="fadh2"/>
    <property type="match status" value="1"/>
</dbReference>
<dbReference type="Pfam" id="PF02219">
    <property type="entry name" value="MTHFR"/>
    <property type="match status" value="1"/>
</dbReference>
<dbReference type="Proteomes" id="UP000260351">
    <property type="component" value="Unassembled WGS sequence"/>
</dbReference>
<evidence type="ECO:0000256" key="11">
    <source>
        <dbReference type="ARBA" id="ARBA00048628"/>
    </source>
</evidence>
<dbReference type="InterPro" id="IPR004620">
    <property type="entry name" value="MTHF_reductase_bac"/>
</dbReference>
<dbReference type="GO" id="GO:0035999">
    <property type="term" value="P:tetrahydrofolate interconversion"/>
    <property type="evidence" value="ECO:0007669"/>
    <property type="project" value="UniProtKB-UniPathway"/>
</dbReference>
<dbReference type="OrthoDB" id="9812555at2"/>
<keyword evidence="7 12" id="KW-0560">Oxidoreductase</keyword>
<evidence type="ECO:0000256" key="10">
    <source>
        <dbReference type="ARBA" id="ARBA00034478"/>
    </source>
</evidence>
<dbReference type="AlphaFoldDB" id="A0A3E1KCD8"/>
<proteinExistence type="inferred from homology"/>
<evidence type="ECO:0000256" key="4">
    <source>
        <dbReference type="ARBA" id="ARBA00022605"/>
    </source>
</evidence>
<gene>
    <name evidence="13" type="primary">metF</name>
    <name evidence="13" type="ORF">DZC52_01095</name>
</gene>
<dbReference type="CDD" id="cd00537">
    <property type="entry name" value="MTHFR"/>
    <property type="match status" value="1"/>
</dbReference>
<dbReference type="PANTHER" id="PTHR45754">
    <property type="entry name" value="METHYLENETETRAHYDROFOLATE REDUCTASE"/>
    <property type="match status" value="1"/>
</dbReference>
<dbReference type="GO" id="GO:0071949">
    <property type="term" value="F:FAD binding"/>
    <property type="evidence" value="ECO:0007669"/>
    <property type="project" value="TreeGrafter"/>
</dbReference>
<keyword evidence="9" id="KW-0486">Methionine biosynthesis</keyword>
<evidence type="ECO:0000256" key="5">
    <source>
        <dbReference type="ARBA" id="ARBA00022630"/>
    </source>
</evidence>
<dbReference type="GO" id="GO:0009086">
    <property type="term" value="P:methionine biosynthetic process"/>
    <property type="evidence" value="ECO:0007669"/>
    <property type="project" value="UniProtKB-KW"/>
</dbReference>
<sequence length="289" mass="32021">MSKPQLSFEFFPPKNEKQQETFERSRDRLAALGPEYMSVTFGAGGSTRTRTFEAVRNIAEHTGVPAAPHISCMSEDIDSIRDLLDDYRDNGIERLVVLRGDRPSGGGSGVFDYAVDLVRFIREHYGDRFHIEVACYPEHHPESKTPITDIEHFRAKVEAGADGAITQYFFSAESYFRFVDDARSAGVDVPIVPGIMPITNYSGLARFSRMCGAEIPLWIAKRIEAWEEAGDKASLRAFGEEVVTRLCRQLLDGGAPGIHFYTLNQSKAPLALCRNLGLGKAAAGERDIA</sequence>
<dbReference type="SUPFAM" id="SSF51730">
    <property type="entry name" value="FAD-linked oxidoreductase"/>
    <property type="match status" value="1"/>
</dbReference>
<dbReference type="EMBL" id="QUZK01000005">
    <property type="protein sequence ID" value="RFF32571.1"/>
    <property type="molecule type" value="Genomic_DNA"/>
</dbReference>
<comment type="pathway">
    <text evidence="2 12">One-carbon metabolism; tetrahydrofolate interconversion.</text>
</comment>
<dbReference type="RefSeq" id="WP_116649278.1">
    <property type="nucleotide sequence ID" value="NZ_QUZK01000005.1"/>
</dbReference>
<keyword evidence="5 12" id="KW-0285">Flavoprotein</keyword>
<dbReference type="GO" id="GO:0106312">
    <property type="term" value="F:methylenetetrahydrofolate reductase (NADH) activity"/>
    <property type="evidence" value="ECO:0007669"/>
    <property type="project" value="UniProtKB-EC"/>
</dbReference>
<keyword evidence="8" id="KW-0520">NAD</keyword>
<organism evidence="13 14">
    <name type="scientific">Wenzhouxiangella sediminis</name>
    <dbReference type="NCBI Taxonomy" id="1792836"/>
    <lineage>
        <taxon>Bacteria</taxon>
        <taxon>Pseudomonadati</taxon>
        <taxon>Pseudomonadota</taxon>
        <taxon>Gammaproteobacteria</taxon>
        <taxon>Chromatiales</taxon>
        <taxon>Wenzhouxiangellaceae</taxon>
        <taxon>Wenzhouxiangella</taxon>
    </lineage>
</organism>
<dbReference type="GO" id="GO:0005829">
    <property type="term" value="C:cytosol"/>
    <property type="evidence" value="ECO:0007669"/>
    <property type="project" value="InterPro"/>
</dbReference>
<dbReference type="PANTHER" id="PTHR45754:SF3">
    <property type="entry name" value="METHYLENETETRAHYDROFOLATE REDUCTASE (NADPH)"/>
    <property type="match status" value="1"/>
</dbReference>
<evidence type="ECO:0000256" key="9">
    <source>
        <dbReference type="ARBA" id="ARBA00023167"/>
    </source>
</evidence>
<evidence type="ECO:0000256" key="12">
    <source>
        <dbReference type="RuleBase" id="RU003862"/>
    </source>
</evidence>
<evidence type="ECO:0000256" key="7">
    <source>
        <dbReference type="ARBA" id="ARBA00023002"/>
    </source>
</evidence>
<evidence type="ECO:0000313" key="14">
    <source>
        <dbReference type="Proteomes" id="UP000260351"/>
    </source>
</evidence>
<evidence type="ECO:0000313" key="13">
    <source>
        <dbReference type="EMBL" id="RFF32571.1"/>
    </source>
</evidence>
<dbReference type="Gene3D" id="3.20.20.220">
    <property type="match status" value="1"/>
</dbReference>
<comment type="pathway">
    <text evidence="10">Amino-acid biosynthesis; L-methionine biosynthesis via de novo pathway.</text>
</comment>
<dbReference type="EC" id="1.5.1.54" evidence="12"/>
<comment type="cofactor">
    <cofactor evidence="1 12">
        <name>FAD</name>
        <dbReference type="ChEBI" id="CHEBI:57692"/>
    </cofactor>
</comment>
<evidence type="ECO:0000256" key="2">
    <source>
        <dbReference type="ARBA" id="ARBA00004777"/>
    </source>
</evidence>
<keyword evidence="4" id="KW-0028">Amino-acid biosynthesis</keyword>
<evidence type="ECO:0000256" key="8">
    <source>
        <dbReference type="ARBA" id="ARBA00023027"/>
    </source>
</evidence>
<evidence type="ECO:0000256" key="1">
    <source>
        <dbReference type="ARBA" id="ARBA00001974"/>
    </source>
</evidence>
<evidence type="ECO:0000256" key="3">
    <source>
        <dbReference type="ARBA" id="ARBA00006743"/>
    </source>
</evidence>
<accession>A0A3E1KCD8</accession>
<name>A0A3E1KCD8_9GAMM</name>
<dbReference type="InterPro" id="IPR029041">
    <property type="entry name" value="FAD-linked_oxidoreductase-like"/>
</dbReference>
<dbReference type="InterPro" id="IPR003171">
    <property type="entry name" value="Mehydrof_redctse-like"/>
</dbReference>
<evidence type="ECO:0000256" key="6">
    <source>
        <dbReference type="ARBA" id="ARBA00022827"/>
    </source>
</evidence>
<reference evidence="13 14" key="1">
    <citation type="submission" date="2018-08" db="EMBL/GenBank/DDBJ databases">
        <title>Wenzhouxiangella salilacus sp. nov., a novel bacterium isolated from a saline lake in Xinjiang Province, China.</title>
        <authorList>
            <person name="Han S."/>
        </authorList>
    </citation>
    <scope>NUCLEOTIDE SEQUENCE [LARGE SCALE GENOMIC DNA]</scope>
    <source>
        <strain evidence="13 14">XDB06</strain>
    </source>
</reference>
<comment type="similarity">
    <text evidence="3 12">Belongs to the methylenetetrahydrofolate reductase family.</text>
</comment>
<keyword evidence="14" id="KW-1185">Reference proteome</keyword>
<comment type="caution">
    <text evidence="13">The sequence shown here is derived from an EMBL/GenBank/DDBJ whole genome shotgun (WGS) entry which is preliminary data.</text>
</comment>
<comment type="catalytic activity">
    <reaction evidence="11">
        <text>(6S)-5-methyl-5,6,7,8-tetrahydrofolate + NAD(+) = (6R)-5,10-methylene-5,6,7,8-tetrahydrofolate + NADH + H(+)</text>
        <dbReference type="Rhea" id="RHEA:19821"/>
        <dbReference type="ChEBI" id="CHEBI:15378"/>
        <dbReference type="ChEBI" id="CHEBI:15636"/>
        <dbReference type="ChEBI" id="CHEBI:18608"/>
        <dbReference type="ChEBI" id="CHEBI:57540"/>
        <dbReference type="ChEBI" id="CHEBI:57945"/>
        <dbReference type="EC" id="1.5.1.54"/>
    </reaction>
    <physiologicalReaction direction="right-to-left" evidence="11">
        <dbReference type="Rhea" id="RHEA:19823"/>
    </physiologicalReaction>
</comment>
<keyword evidence="6 12" id="KW-0274">FAD</keyword>